<evidence type="ECO:0000313" key="3">
    <source>
        <dbReference type="Proteomes" id="UP000230638"/>
    </source>
</evidence>
<dbReference type="InterPro" id="IPR014509">
    <property type="entry name" value="YjdF-like"/>
</dbReference>
<dbReference type="Proteomes" id="UP000230638">
    <property type="component" value="Unassembled WGS sequence"/>
</dbReference>
<dbReference type="EMBL" id="PCTL01000001">
    <property type="protein sequence ID" value="PIP73948.1"/>
    <property type="molecule type" value="Genomic_DNA"/>
</dbReference>
<keyword evidence="1" id="KW-1133">Transmembrane helix</keyword>
<evidence type="ECO:0008006" key="4">
    <source>
        <dbReference type="Google" id="ProtNLM"/>
    </source>
</evidence>
<gene>
    <name evidence="2" type="ORF">COW88_00010</name>
</gene>
<reference evidence="2 3" key="1">
    <citation type="submission" date="2017-09" db="EMBL/GenBank/DDBJ databases">
        <title>Depth-based differentiation of microbial function through sediment-hosted aquifers and enrichment of novel symbionts in the deep terrestrial subsurface.</title>
        <authorList>
            <person name="Probst A.J."/>
            <person name="Ladd B."/>
            <person name="Jarett J.K."/>
            <person name="Geller-Mcgrath D.E."/>
            <person name="Sieber C.M."/>
            <person name="Emerson J.B."/>
            <person name="Anantharaman K."/>
            <person name="Thomas B.C."/>
            <person name="Malmstrom R."/>
            <person name="Stieglmeier M."/>
            <person name="Klingl A."/>
            <person name="Woyke T."/>
            <person name="Ryan C.M."/>
            <person name="Banfield J.F."/>
        </authorList>
    </citation>
    <scope>NUCLEOTIDE SEQUENCE [LARGE SCALE GENOMIC DNA]</scope>
    <source>
        <strain evidence="2">CG22_combo_CG10-13_8_21_14_all_47_15</strain>
    </source>
</reference>
<accession>A0A2H0CX02</accession>
<feature type="transmembrane region" description="Helical" evidence="1">
    <location>
        <begin position="72"/>
        <end position="92"/>
    </location>
</feature>
<proteinExistence type="predicted"/>
<organism evidence="2 3">
    <name type="scientific">Candidatus Lloydbacteria bacterium CG22_combo_CG10-13_8_21_14_all_47_15</name>
    <dbReference type="NCBI Taxonomy" id="1974635"/>
    <lineage>
        <taxon>Bacteria</taxon>
        <taxon>Candidatus Lloydiibacteriota</taxon>
    </lineage>
</organism>
<dbReference type="AlphaFoldDB" id="A0A2H0CX02"/>
<name>A0A2H0CX02_9BACT</name>
<keyword evidence="1" id="KW-0472">Membrane</keyword>
<evidence type="ECO:0000256" key="1">
    <source>
        <dbReference type="SAM" id="Phobius"/>
    </source>
</evidence>
<dbReference type="Pfam" id="PF09997">
    <property type="entry name" value="DUF2238"/>
    <property type="match status" value="1"/>
</dbReference>
<comment type="caution">
    <text evidence="2">The sequence shown here is derived from an EMBL/GenBank/DDBJ whole genome shotgun (WGS) entry which is preliminary data.</text>
</comment>
<feature type="transmembrane region" description="Helical" evidence="1">
    <location>
        <begin position="41"/>
        <end position="60"/>
    </location>
</feature>
<evidence type="ECO:0000313" key="2">
    <source>
        <dbReference type="EMBL" id="PIP73948.1"/>
    </source>
</evidence>
<protein>
    <recommendedName>
        <fullName evidence="4">VanZ-like domain-containing protein</fullName>
    </recommendedName>
</protein>
<keyword evidence="1" id="KW-0812">Transmembrane</keyword>
<feature type="transmembrane region" description="Helical" evidence="1">
    <location>
        <begin position="112"/>
        <end position="129"/>
    </location>
</feature>
<sequence>MQEQNGSMLVRLLTALLAALLFVQYPAYLYSLGTRFFWYDMTLHFLGGVWVAGMALYYRFVRVGRASTPARGSMFSFATVSVLVVGIGWEIFEIVVDTWTGAGGYRYLDGGSDLIFDILGASVAVLFFTRRFASHKDSRVY</sequence>